<feature type="domain" description="Beta-galactosidase trimerisation" evidence="10">
    <location>
        <begin position="415"/>
        <end position="622"/>
    </location>
</feature>
<name>A0A975G5C5_9CAUL</name>
<dbReference type="AlphaFoldDB" id="A0A975G5C5"/>
<dbReference type="Proteomes" id="UP000676409">
    <property type="component" value="Chromosome"/>
</dbReference>
<keyword evidence="8" id="KW-0732">Signal</keyword>
<keyword evidence="12" id="KW-1185">Reference proteome</keyword>
<evidence type="ECO:0000256" key="6">
    <source>
        <dbReference type="ARBA" id="ARBA00022833"/>
    </source>
</evidence>
<dbReference type="GO" id="GO:0046872">
    <property type="term" value="F:metal ion binding"/>
    <property type="evidence" value="ECO:0007669"/>
    <property type="project" value="UniProtKB-KW"/>
</dbReference>
<feature type="chain" id="PRO_5037608324" description="beta-galactosidase" evidence="8">
    <location>
        <begin position="24"/>
        <end position="684"/>
    </location>
</feature>
<dbReference type="InterPro" id="IPR013529">
    <property type="entry name" value="Glyco_hydro_42_N"/>
</dbReference>
<evidence type="ECO:0000256" key="5">
    <source>
        <dbReference type="ARBA" id="ARBA00022801"/>
    </source>
</evidence>
<evidence type="ECO:0000256" key="7">
    <source>
        <dbReference type="ARBA" id="ARBA00023295"/>
    </source>
</evidence>
<evidence type="ECO:0000256" key="3">
    <source>
        <dbReference type="ARBA" id="ARBA00012756"/>
    </source>
</evidence>
<dbReference type="InterPro" id="IPR013738">
    <property type="entry name" value="Beta_galactosidase_Trimer"/>
</dbReference>
<dbReference type="InterPro" id="IPR029062">
    <property type="entry name" value="Class_I_gatase-like"/>
</dbReference>
<dbReference type="SUPFAM" id="SSF52317">
    <property type="entry name" value="Class I glutamine amidotransferase-like"/>
    <property type="match status" value="1"/>
</dbReference>
<dbReference type="SUPFAM" id="SSF51445">
    <property type="entry name" value="(Trans)glycosidases"/>
    <property type="match status" value="1"/>
</dbReference>
<evidence type="ECO:0000256" key="4">
    <source>
        <dbReference type="ARBA" id="ARBA00022723"/>
    </source>
</evidence>
<dbReference type="Gene3D" id="3.40.50.880">
    <property type="match status" value="1"/>
</dbReference>
<evidence type="ECO:0000256" key="1">
    <source>
        <dbReference type="ARBA" id="ARBA00001412"/>
    </source>
</evidence>
<dbReference type="InterPro" id="IPR017853">
    <property type="entry name" value="GH"/>
</dbReference>
<dbReference type="GO" id="GO:0004565">
    <property type="term" value="F:beta-galactosidase activity"/>
    <property type="evidence" value="ECO:0007669"/>
    <property type="project" value="UniProtKB-EC"/>
</dbReference>
<proteinExistence type="inferred from homology"/>
<comment type="catalytic activity">
    <reaction evidence="1">
        <text>Hydrolysis of terminal non-reducing beta-D-galactose residues in beta-D-galactosides.</text>
        <dbReference type="EC" id="3.2.1.23"/>
    </reaction>
</comment>
<evidence type="ECO:0000256" key="2">
    <source>
        <dbReference type="ARBA" id="ARBA00005940"/>
    </source>
</evidence>
<keyword evidence="4" id="KW-0479">Metal-binding</keyword>
<dbReference type="GO" id="GO:0005975">
    <property type="term" value="P:carbohydrate metabolic process"/>
    <property type="evidence" value="ECO:0007669"/>
    <property type="project" value="InterPro"/>
</dbReference>
<keyword evidence="5 11" id="KW-0378">Hydrolase</keyword>
<dbReference type="KEGG" id="caul:KCG34_11000"/>
<sequence>MRLKSIIASAAAVLAISSGSANGQSAVGHPDWPGSGQLFVGTCYQPIDRTREQVRDDVALMKKAGFTVVRMGDLSWDYFEPAEGVFDFKSFDYVMDEMHAAGIKVVLDISGLPAPQWLHHKYPGVDVVTQNGERLNAAERYMEDISDPDYRRLVTEFADALTKHYAHHPALFAIGFDNEIGNGFMSYSQADRARFVDWLKNRYGTLEALNKAWATQRWSRRIDSWDEVQLPYGDGPGPFERFLDLHRYWSDVTIDALKNLEAVRKKNVPDKPAISNLWDTAGRKGFDLLSTHRQYVSYGAMGFYPGDPSDSSWEARMMQGALSTPIWFNEFTAGGGGYYGAKGRSRMWAYVGLIDGAQALLAWTFNSHQGGEEQALFGLLDHDNTPSWKLGEFAQIASEFKTLEKMGFPRQMKPSVAIAYSFDTNIASAPNGPSNTVRQYITTPYWTQQHEAFRPLFRDNIDAAVINIGHEDLGRYKLVVVPGDYLMDKASADALRRYVSAGGTVVMTAFSAKVNENNQWFDTPLPGRLSDVFGLKTNEFYNADAPLVVTMNGEEIRGSNTFYEVLEPSTAQVLARFSNLEGAVPAITANRFGKGRAIYVATTAQAPIMEALYRSLYTDLAIAPGPKTPDGVYARVVDGRTLYVNTTPRAKDVQLDAPMAGVLTGRTWTGRLHLGAYGVDLLQK</sequence>
<accession>A0A975G5C5</accession>
<dbReference type="EC" id="3.2.1.23" evidence="3"/>
<dbReference type="PANTHER" id="PTHR36447:SF2">
    <property type="entry name" value="BETA-GALACTOSIDASE YESZ"/>
    <property type="match status" value="1"/>
</dbReference>
<dbReference type="Gene3D" id="3.20.20.80">
    <property type="entry name" value="Glycosidases"/>
    <property type="match status" value="1"/>
</dbReference>
<comment type="similarity">
    <text evidence="2">Belongs to the glycosyl hydrolase 42 family.</text>
</comment>
<dbReference type="EMBL" id="CP073078">
    <property type="protein sequence ID" value="QUD90341.1"/>
    <property type="molecule type" value="Genomic_DNA"/>
</dbReference>
<keyword evidence="6" id="KW-0862">Zinc</keyword>
<reference evidence="11" key="1">
    <citation type="submission" date="2021-04" db="EMBL/GenBank/DDBJ databases">
        <title>The complete genome sequence of Caulobacter sp. S6.</title>
        <authorList>
            <person name="Tang Y."/>
            <person name="Ouyang W."/>
            <person name="Liu Q."/>
            <person name="Huang B."/>
            <person name="Guo Z."/>
            <person name="Lei P."/>
        </authorList>
    </citation>
    <scope>NUCLEOTIDE SEQUENCE</scope>
    <source>
        <strain evidence="11">S6</strain>
    </source>
</reference>
<feature type="domain" description="Glycoside hydrolase family 42 N-terminal" evidence="9">
    <location>
        <begin position="43"/>
        <end position="402"/>
    </location>
</feature>
<dbReference type="PANTHER" id="PTHR36447">
    <property type="entry name" value="BETA-GALACTOSIDASE GANA"/>
    <property type="match status" value="1"/>
</dbReference>
<dbReference type="InterPro" id="IPR003476">
    <property type="entry name" value="Glyco_hydro_42"/>
</dbReference>
<protein>
    <recommendedName>
        <fullName evidence="3">beta-galactosidase</fullName>
        <ecNumber evidence="3">3.2.1.23</ecNumber>
    </recommendedName>
</protein>
<dbReference type="CDD" id="cd03143">
    <property type="entry name" value="A4_beta-galactosidase_middle_domain"/>
    <property type="match status" value="1"/>
</dbReference>
<evidence type="ECO:0000259" key="10">
    <source>
        <dbReference type="Pfam" id="PF08532"/>
    </source>
</evidence>
<evidence type="ECO:0000259" key="9">
    <source>
        <dbReference type="Pfam" id="PF02449"/>
    </source>
</evidence>
<dbReference type="Pfam" id="PF02449">
    <property type="entry name" value="Glyco_hydro_42"/>
    <property type="match status" value="1"/>
</dbReference>
<dbReference type="GO" id="GO:0009341">
    <property type="term" value="C:beta-galactosidase complex"/>
    <property type="evidence" value="ECO:0007669"/>
    <property type="project" value="InterPro"/>
</dbReference>
<dbReference type="Pfam" id="PF08532">
    <property type="entry name" value="Glyco_hydro_42M"/>
    <property type="match status" value="1"/>
</dbReference>
<keyword evidence="7 11" id="KW-0326">Glycosidase</keyword>
<organism evidence="11 12">
    <name type="scientific">Phenylobacterium montanum</name>
    <dbReference type="NCBI Taxonomy" id="2823693"/>
    <lineage>
        <taxon>Bacteria</taxon>
        <taxon>Pseudomonadati</taxon>
        <taxon>Pseudomonadota</taxon>
        <taxon>Alphaproteobacteria</taxon>
        <taxon>Caulobacterales</taxon>
        <taxon>Caulobacteraceae</taxon>
        <taxon>Phenylobacterium</taxon>
    </lineage>
</organism>
<evidence type="ECO:0000313" key="11">
    <source>
        <dbReference type="EMBL" id="QUD90341.1"/>
    </source>
</evidence>
<evidence type="ECO:0000256" key="8">
    <source>
        <dbReference type="SAM" id="SignalP"/>
    </source>
</evidence>
<feature type="signal peptide" evidence="8">
    <location>
        <begin position="1"/>
        <end position="23"/>
    </location>
</feature>
<gene>
    <name evidence="11" type="ORF">KCG34_11000</name>
</gene>
<evidence type="ECO:0000313" key="12">
    <source>
        <dbReference type="Proteomes" id="UP000676409"/>
    </source>
</evidence>